<gene>
    <name evidence="1" type="ordered locus">HCH_04601</name>
</gene>
<dbReference type="HOGENOM" id="CLU_1466270_0_0_6"/>
<dbReference type="OrthoDB" id="6195941at2"/>
<protein>
    <submittedName>
        <fullName evidence="1">Uncharacterized protein</fullName>
    </submittedName>
</protein>
<evidence type="ECO:0000313" key="1">
    <source>
        <dbReference type="EMBL" id="ABC31302.1"/>
    </source>
</evidence>
<dbReference type="KEGG" id="hch:HCH_04601"/>
<proteinExistence type="predicted"/>
<dbReference type="Proteomes" id="UP000000238">
    <property type="component" value="Chromosome"/>
</dbReference>
<dbReference type="EMBL" id="CP000155">
    <property type="protein sequence ID" value="ABC31302.1"/>
    <property type="molecule type" value="Genomic_DNA"/>
</dbReference>
<sequence>MNNSDVLSTAPDPRADRLFTPTLVALLLGATLSISAEELPFEVEWKALDEPSTEASVHIELDDGQALDITFSEAQINYIPIADTVERSTLDSISLALLQNPQLSDIFVPGLFSPPAAGGPVYEEAQRARNDEKEAALYDPNKLATLETSVAAALLFRQYVEVRIEPQFQAVDFDATTIVNTPRP</sequence>
<evidence type="ECO:0000313" key="2">
    <source>
        <dbReference type="Proteomes" id="UP000000238"/>
    </source>
</evidence>
<dbReference type="RefSeq" id="WP_011398367.1">
    <property type="nucleotide sequence ID" value="NC_007645.1"/>
</dbReference>
<keyword evidence="2" id="KW-1185">Reference proteome</keyword>
<organism evidence="1 2">
    <name type="scientific">Hahella chejuensis (strain KCTC 2396)</name>
    <dbReference type="NCBI Taxonomy" id="349521"/>
    <lineage>
        <taxon>Bacteria</taxon>
        <taxon>Pseudomonadati</taxon>
        <taxon>Pseudomonadota</taxon>
        <taxon>Gammaproteobacteria</taxon>
        <taxon>Oceanospirillales</taxon>
        <taxon>Hahellaceae</taxon>
        <taxon>Hahella</taxon>
    </lineage>
</organism>
<dbReference type="AlphaFoldDB" id="Q2SDH2"/>
<reference evidence="1 2" key="1">
    <citation type="journal article" date="2005" name="Nucleic Acids Res.">
        <title>Genomic blueprint of Hahella chejuensis, a marine microbe producing an algicidal agent.</title>
        <authorList>
            <person name="Jeong H."/>
            <person name="Yim J.H."/>
            <person name="Lee C."/>
            <person name="Choi S.-H."/>
            <person name="Park Y.K."/>
            <person name="Yoon S.H."/>
            <person name="Hur C.-G."/>
            <person name="Kang H.-Y."/>
            <person name="Kim D."/>
            <person name="Lee H.H."/>
            <person name="Park K.H."/>
            <person name="Park S.-H."/>
            <person name="Park H.-S."/>
            <person name="Lee H.K."/>
            <person name="Oh T.K."/>
            <person name="Kim J.F."/>
        </authorList>
    </citation>
    <scope>NUCLEOTIDE SEQUENCE [LARGE SCALE GENOMIC DNA]</scope>
    <source>
        <strain evidence="1 2">KCTC 2396</strain>
    </source>
</reference>
<accession>Q2SDH2</accession>
<name>Q2SDH2_HAHCH</name>